<accession>A0A4Q8ABN1</accession>
<dbReference type="InterPro" id="IPR016047">
    <property type="entry name" value="M23ase_b-sheet_dom"/>
</dbReference>
<evidence type="ECO:0000313" key="2">
    <source>
        <dbReference type="EMBL" id="RZU60953.1"/>
    </source>
</evidence>
<proteinExistence type="predicted"/>
<organism evidence="2 3">
    <name type="scientific">Zhihengliuella halotolerans</name>
    <dbReference type="NCBI Taxonomy" id="370736"/>
    <lineage>
        <taxon>Bacteria</taxon>
        <taxon>Bacillati</taxon>
        <taxon>Actinomycetota</taxon>
        <taxon>Actinomycetes</taxon>
        <taxon>Micrococcales</taxon>
        <taxon>Micrococcaceae</taxon>
        <taxon>Zhihengliuella</taxon>
    </lineage>
</organism>
<comment type="caution">
    <text evidence="2">The sequence shown here is derived from an EMBL/GenBank/DDBJ whole genome shotgun (WGS) entry which is preliminary data.</text>
</comment>
<dbReference type="InterPro" id="IPR011055">
    <property type="entry name" value="Dup_hybrid_motif"/>
</dbReference>
<gene>
    <name evidence="2" type="ORF">EV380_0507</name>
</gene>
<dbReference type="Gene3D" id="2.70.70.10">
    <property type="entry name" value="Glucose Permease (Domain IIA)"/>
    <property type="match status" value="1"/>
</dbReference>
<dbReference type="GO" id="GO:0004222">
    <property type="term" value="F:metalloendopeptidase activity"/>
    <property type="evidence" value="ECO:0007669"/>
    <property type="project" value="TreeGrafter"/>
</dbReference>
<dbReference type="CDD" id="cd12797">
    <property type="entry name" value="M23_peptidase"/>
    <property type="match status" value="1"/>
</dbReference>
<dbReference type="SUPFAM" id="SSF51261">
    <property type="entry name" value="Duplicated hybrid motif"/>
    <property type="match status" value="1"/>
</dbReference>
<dbReference type="EMBL" id="SHLA01000001">
    <property type="protein sequence ID" value="RZU60953.1"/>
    <property type="molecule type" value="Genomic_DNA"/>
</dbReference>
<dbReference type="PANTHER" id="PTHR21666">
    <property type="entry name" value="PEPTIDASE-RELATED"/>
    <property type="match status" value="1"/>
</dbReference>
<dbReference type="RefSeq" id="WP_130449124.1">
    <property type="nucleotide sequence ID" value="NZ_SHLA01000001.1"/>
</dbReference>
<dbReference type="OrthoDB" id="9809488at2"/>
<reference evidence="2 3" key="1">
    <citation type="submission" date="2019-02" db="EMBL/GenBank/DDBJ databases">
        <title>Sequencing the genomes of 1000 actinobacteria strains.</title>
        <authorList>
            <person name="Klenk H.-P."/>
        </authorList>
    </citation>
    <scope>NUCLEOTIDE SEQUENCE [LARGE SCALE GENOMIC DNA]</scope>
    <source>
        <strain evidence="2 3">DSM 17364</strain>
    </source>
</reference>
<dbReference type="InterPro" id="IPR050570">
    <property type="entry name" value="Cell_wall_metabolism_enzyme"/>
</dbReference>
<dbReference type="AlphaFoldDB" id="A0A4Q8ABN1"/>
<dbReference type="Pfam" id="PF01551">
    <property type="entry name" value="Peptidase_M23"/>
    <property type="match status" value="1"/>
</dbReference>
<name>A0A4Q8ABN1_9MICC</name>
<dbReference type="Proteomes" id="UP000292685">
    <property type="component" value="Unassembled WGS sequence"/>
</dbReference>
<feature type="domain" description="M23ase beta-sheet core" evidence="1">
    <location>
        <begin position="111"/>
        <end position="175"/>
    </location>
</feature>
<protein>
    <submittedName>
        <fullName evidence="2">Peptidase M23-like protein</fullName>
    </submittedName>
</protein>
<evidence type="ECO:0000313" key="3">
    <source>
        <dbReference type="Proteomes" id="UP000292685"/>
    </source>
</evidence>
<keyword evidence="3" id="KW-1185">Reference proteome</keyword>
<dbReference type="PANTHER" id="PTHR21666:SF285">
    <property type="entry name" value="M23 FAMILY METALLOPEPTIDASE"/>
    <property type="match status" value="1"/>
</dbReference>
<sequence length="205" mass="21895">MEAIDLKYPFTSRWLVQNSPANRVPSHGTTLFASSYAIDFVPLDDAGRPAPLSVGSLFSPEPPERFPGFGRPILAPAHGTVVAIRNDDADHAAYRGLPSIGYALTQRGRAAAGWESLGGNYVFIERSGGGVVVLCHLQHESLLVQRGQPVRTGQVIARCGNSGNSTEPHLHVQVIDSADIKHAQAVPLTFGGSLPRTNEIVTVEP</sequence>
<evidence type="ECO:0000259" key="1">
    <source>
        <dbReference type="Pfam" id="PF01551"/>
    </source>
</evidence>